<dbReference type="SUPFAM" id="SSF52540">
    <property type="entry name" value="P-loop containing nucleoside triphosphate hydrolases"/>
    <property type="match status" value="1"/>
</dbReference>
<dbReference type="Proteomes" id="UP000787635">
    <property type="component" value="Unassembled WGS sequence"/>
</dbReference>
<proteinExistence type="predicted"/>
<gene>
    <name evidence="1" type="ORF">HEQ75_10960</name>
</gene>
<dbReference type="InterPro" id="IPR027417">
    <property type="entry name" value="P-loop_NTPase"/>
</dbReference>
<accession>A0ABX1E2I8</accession>
<evidence type="ECO:0000313" key="1">
    <source>
        <dbReference type="EMBL" id="NKC31379.1"/>
    </source>
</evidence>
<reference evidence="1 2" key="1">
    <citation type="submission" date="2020-03" db="EMBL/GenBank/DDBJ databases">
        <title>Roseomonas selenitidurans sp. nov. isolated from urban soil.</title>
        <authorList>
            <person name="Liu H."/>
        </authorList>
    </citation>
    <scope>NUCLEOTIDE SEQUENCE [LARGE SCALE GENOMIC DNA]</scope>
    <source>
        <strain evidence="1 2">BU-1</strain>
    </source>
</reference>
<keyword evidence="2" id="KW-1185">Reference proteome</keyword>
<dbReference type="RefSeq" id="WP_168030275.1">
    <property type="nucleotide sequence ID" value="NZ_JAAVNE010000014.1"/>
</dbReference>
<protein>
    <recommendedName>
        <fullName evidence="3">Sulfotransferase family protein</fullName>
    </recommendedName>
</protein>
<dbReference type="EMBL" id="JAAVNE010000014">
    <property type="protein sequence ID" value="NKC31379.1"/>
    <property type="molecule type" value="Genomic_DNA"/>
</dbReference>
<evidence type="ECO:0008006" key="3">
    <source>
        <dbReference type="Google" id="ProtNLM"/>
    </source>
</evidence>
<organism evidence="1 2">
    <name type="scientific">Falsiroseomonas selenitidurans</name>
    <dbReference type="NCBI Taxonomy" id="2716335"/>
    <lineage>
        <taxon>Bacteria</taxon>
        <taxon>Pseudomonadati</taxon>
        <taxon>Pseudomonadota</taxon>
        <taxon>Alphaproteobacteria</taxon>
        <taxon>Acetobacterales</taxon>
        <taxon>Roseomonadaceae</taxon>
        <taxon>Falsiroseomonas</taxon>
    </lineage>
</organism>
<comment type="caution">
    <text evidence="1">The sequence shown here is derived from an EMBL/GenBank/DDBJ whole genome shotgun (WGS) entry which is preliminary data.</text>
</comment>
<evidence type="ECO:0000313" key="2">
    <source>
        <dbReference type="Proteomes" id="UP000787635"/>
    </source>
</evidence>
<dbReference type="Gene3D" id="3.40.50.300">
    <property type="entry name" value="P-loop containing nucleotide triphosphate hydrolases"/>
    <property type="match status" value="1"/>
</dbReference>
<sequence length="274" mass="30145">MTPLQLLFAGQFDAWAAALGGPPPLWLFVHVPKTAGSSLAAELAQDWAPYRSLHIDHLDRSRPALARYDTVVEQALEAWRAAPFRFASGHVQQRHVARLAQGIPGVRLFTMLREPGARLVSDYLYQRSEMHPLAEEVRRRIPDFDAFLDLPGQRNRAARHLVPKPIVDAGDAAAAIAHVEAHFAFLGLQEIYDTGFRALTFLAGRVRPPAARLRVNSAAAAERAEIGARLADPALAQRIAARNALDLAIHRHFAARWAAIAAPLEEWLAAAWPG</sequence>
<name>A0ABX1E2I8_9PROT</name>